<evidence type="ECO:0000313" key="2">
    <source>
        <dbReference type="Proteomes" id="UP000248863"/>
    </source>
</evidence>
<comment type="caution">
    <text evidence="1">The sequence shown here is derived from an EMBL/GenBank/DDBJ whole genome shotgun (WGS) entry which is preliminary data.</text>
</comment>
<evidence type="ECO:0000313" key="1">
    <source>
        <dbReference type="EMBL" id="RAI39523.1"/>
    </source>
</evidence>
<dbReference type="AlphaFoldDB" id="A0A327KPH2"/>
<protein>
    <recommendedName>
        <fullName evidence="3">DUF2190 domain-containing protein</fullName>
    </recommendedName>
</protein>
<dbReference type="OrthoDB" id="7860129at2"/>
<proteinExistence type="predicted"/>
<gene>
    <name evidence="1" type="ORF">CH338_09115</name>
</gene>
<evidence type="ECO:0008006" key="3">
    <source>
        <dbReference type="Google" id="ProtNLM"/>
    </source>
</evidence>
<accession>A0A327KPH2</accession>
<reference evidence="1 2" key="1">
    <citation type="submission" date="2017-07" db="EMBL/GenBank/DDBJ databases">
        <title>Draft Genome Sequences of Select Purple Nonsulfur Bacteria.</title>
        <authorList>
            <person name="Lasarre B."/>
            <person name="Mckinlay J.B."/>
        </authorList>
    </citation>
    <scope>NUCLEOTIDE SEQUENCE [LARGE SCALE GENOMIC DNA]</scope>
    <source>
        <strain evidence="1 2">DSM 11907</strain>
    </source>
</reference>
<keyword evidence="2" id="KW-1185">Reference proteome</keyword>
<name>A0A327KPH2_9BRAD</name>
<organism evidence="1 2">
    <name type="scientific">Rhodoplanes elegans</name>
    <dbReference type="NCBI Taxonomy" id="29408"/>
    <lineage>
        <taxon>Bacteria</taxon>
        <taxon>Pseudomonadati</taxon>
        <taxon>Pseudomonadota</taxon>
        <taxon>Alphaproteobacteria</taxon>
        <taxon>Hyphomicrobiales</taxon>
        <taxon>Nitrobacteraceae</taxon>
        <taxon>Rhodoplanes</taxon>
    </lineage>
</organism>
<dbReference type="EMBL" id="NPEU01000073">
    <property type="protein sequence ID" value="RAI39523.1"/>
    <property type="molecule type" value="Genomic_DNA"/>
</dbReference>
<sequence length="129" mass="12642">MTEPLIKSFTADAAIRGNRLVAFHASKHAAIEAASNTAVGLGVSTSTGAKAAGQVDVIQLGLAEVVAGGNLTRGARVTSDDQGRAVVVPAPAVAAATVTVFGIVQAAAVEGDIVPILVAPSAVYVPASA</sequence>
<dbReference type="RefSeq" id="WP_111356788.1">
    <property type="nucleotide sequence ID" value="NZ_NHSK01000051.1"/>
</dbReference>
<dbReference type="Proteomes" id="UP000248863">
    <property type="component" value="Unassembled WGS sequence"/>
</dbReference>